<dbReference type="GeneID" id="85411598"/>
<comment type="caution">
    <text evidence="8">The sequence shown here is derived from an EMBL/GenBank/DDBJ whole genome shotgun (WGS) entry which is preliminary data.</text>
</comment>
<name>A0ABQ9QY13_9PEZI</name>
<organism evidence="8 9">
    <name type="scientific">Colletotrichum tamarilloi</name>
    <dbReference type="NCBI Taxonomy" id="1209934"/>
    <lineage>
        <taxon>Eukaryota</taxon>
        <taxon>Fungi</taxon>
        <taxon>Dikarya</taxon>
        <taxon>Ascomycota</taxon>
        <taxon>Pezizomycotina</taxon>
        <taxon>Sordariomycetes</taxon>
        <taxon>Hypocreomycetidae</taxon>
        <taxon>Glomerellales</taxon>
        <taxon>Glomerellaceae</taxon>
        <taxon>Colletotrichum</taxon>
        <taxon>Colletotrichum acutatum species complex</taxon>
    </lineage>
</organism>
<keyword evidence="4" id="KW-0378">Hydrolase</keyword>
<evidence type="ECO:0000256" key="2">
    <source>
        <dbReference type="ARBA" id="ARBA00022723"/>
    </source>
</evidence>
<keyword evidence="9" id="KW-1185">Reference proteome</keyword>
<evidence type="ECO:0000256" key="1">
    <source>
        <dbReference type="ARBA" id="ARBA00001941"/>
    </source>
</evidence>
<evidence type="ECO:0000256" key="5">
    <source>
        <dbReference type="ARBA" id="ARBA00023277"/>
    </source>
</evidence>
<dbReference type="Proteomes" id="UP001227543">
    <property type="component" value="Unassembled WGS sequence"/>
</dbReference>
<evidence type="ECO:0000259" key="7">
    <source>
        <dbReference type="PROSITE" id="PS51677"/>
    </source>
</evidence>
<comment type="cofactor">
    <cofactor evidence="1">
        <name>Co(2+)</name>
        <dbReference type="ChEBI" id="CHEBI:48828"/>
    </cofactor>
</comment>
<dbReference type="SUPFAM" id="SSF88713">
    <property type="entry name" value="Glycoside hydrolase/deacetylase"/>
    <property type="match status" value="1"/>
</dbReference>
<dbReference type="Gene3D" id="3.20.20.370">
    <property type="entry name" value="Glycoside hydrolase/deacetylase"/>
    <property type="match status" value="1"/>
</dbReference>
<sequence length="368" mass="40586">MTKVPWFVSEPHRVLFLVPAKALWQPRAERPVRRKDDGTRRTRGKQVLLLRDPKGGMDGWIDGWMGHRLWSAVVPFSQTHTMRQVDYPVRPPPRRQAVPCGFTDISSFPVTQPPPTHQPTDTMHFSTVVGAAALATLANASPLVRRQGPAVGQVISKCTQNGVVALTFDDGPFTYTSQLLDTLAANNVKATFFVNGNNWGNIETAPGPDNIRRMKAEGHLIGSHTYSHPDLSTLSSADRISQMTQLEDATRRIAGFAPKYMRAPFLSCDAACLSDMASLGYHVIDTSLDTKDYENDTPETTHISAEKFNNELSADAAGNSYIVLSHDVHQQTVVSLVQKMIDNLKSKGYRAVTVGECLGDAPENWYKA</sequence>
<evidence type="ECO:0000256" key="3">
    <source>
        <dbReference type="ARBA" id="ARBA00022729"/>
    </source>
</evidence>
<keyword evidence="5" id="KW-0119">Carbohydrate metabolism</keyword>
<feature type="domain" description="NodB homology" evidence="7">
    <location>
        <begin position="162"/>
        <end position="352"/>
    </location>
</feature>
<evidence type="ECO:0000313" key="8">
    <source>
        <dbReference type="EMBL" id="KAK1489025.1"/>
    </source>
</evidence>
<keyword evidence="2" id="KW-0479">Metal-binding</keyword>
<proteinExistence type="predicted"/>
<accession>A0ABQ9QY13</accession>
<dbReference type="Pfam" id="PF01522">
    <property type="entry name" value="Polysacc_deac_1"/>
    <property type="match status" value="1"/>
</dbReference>
<dbReference type="PANTHER" id="PTHR46471">
    <property type="entry name" value="CHITIN DEACETYLASE"/>
    <property type="match status" value="1"/>
</dbReference>
<keyword evidence="6" id="KW-0170">Cobalt</keyword>
<dbReference type="InterPro" id="IPR002509">
    <property type="entry name" value="NODB_dom"/>
</dbReference>
<reference evidence="8 9" key="1">
    <citation type="submission" date="2016-10" db="EMBL/GenBank/DDBJ databases">
        <title>The genome sequence of Colletotrichum fioriniae PJ7.</title>
        <authorList>
            <person name="Baroncelli R."/>
        </authorList>
    </citation>
    <scope>NUCLEOTIDE SEQUENCE [LARGE SCALE GENOMIC DNA]</scope>
    <source>
        <strain evidence="8 9">Tom-12</strain>
    </source>
</reference>
<dbReference type="PROSITE" id="PS51677">
    <property type="entry name" value="NODB"/>
    <property type="match status" value="1"/>
</dbReference>
<evidence type="ECO:0000256" key="6">
    <source>
        <dbReference type="ARBA" id="ARBA00023285"/>
    </source>
</evidence>
<dbReference type="InterPro" id="IPR011330">
    <property type="entry name" value="Glyco_hydro/deAcase_b/a-brl"/>
</dbReference>
<protein>
    <submittedName>
        <fullName evidence="8">Polysaccharide deacetylase</fullName>
    </submittedName>
</protein>
<gene>
    <name evidence="8" type="ORF">CTAM01_11349</name>
</gene>
<dbReference type="PANTHER" id="PTHR46471:SF2">
    <property type="entry name" value="CHITIN DEACETYLASE-RELATED"/>
    <property type="match status" value="1"/>
</dbReference>
<dbReference type="EMBL" id="MLFU01000059">
    <property type="protein sequence ID" value="KAK1489025.1"/>
    <property type="molecule type" value="Genomic_DNA"/>
</dbReference>
<evidence type="ECO:0000313" key="9">
    <source>
        <dbReference type="Proteomes" id="UP001227543"/>
    </source>
</evidence>
<evidence type="ECO:0000256" key="4">
    <source>
        <dbReference type="ARBA" id="ARBA00022801"/>
    </source>
</evidence>
<keyword evidence="3" id="KW-0732">Signal</keyword>
<dbReference type="RefSeq" id="XP_060378065.1">
    <property type="nucleotide sequence ID" value="XM_060527360.1"/>
</dbReference>
<dbReference type="CDD" id="cd10951">
    <property type="entry name" value="CE4_ClCDA_like"/>
    <property type="match status" value="1"/>
</dbReference>